<dbReference type="InterPro" id="IPR036425">
    <property type="entry name" value="MoaB/Mog-like_dom_sf"/>
</dbReference>
<dbReference type="EMBL" id="JACOOQ010000002">
    <property type="protein sequence ID" value="MBC5639300.1"/>
    <property type="molecule type" value="Genomic_DNA"/>
</dbReference>
<evidence type="ECO:0000256" key="1">
    <source>
        <dbReference type="ARBA" id="ARBA00005046"/>
    </source>
</evidence>
<dbReference type="PANTHER" id="PTHR43764">
    <property type="entry name" value="MOLYBDENUM COFACTOR BIOSYNTHESIS"/>
    <property type="match status" value="1"/>
</dbReference>
<dbReference type="Proteomes" id="UP000662088">
    <property type="component" value="Unassembled WGS sequence"/>
</dbReference>
<organism evidence="4 5">
    <name type="scientific">Clostridium lentum</name>
    <dbReference type="NCBI Taxonomy" id="2763037"/>
    <lineage>
        <taxon>Bacteria</taxon>
        <taxon>Bacillati</taxon>
        <taxon>Bacillota</taxon>
        <taxon>Clostridia</taxon>
        <taxon>Eubacteriales</taxon>
        <taxon>Clostridiaceae</taxon>
        <taxon>Clostridium</taxon>
    </lineage>
</organism>
<comment type="pathway">
    <text evidence="1">Cofactor biosynthesis; molybdopterin biosynthesis.</text>
</comment>
<dbReference type="Gene3D" id="3.40.980.10">
    <property type="entry name" value="MoaB/Mog-like domain"/>
    <property type="match status" value="1"/>
</dbReference>
<dbReference type="InterPro" id="IPR001453">
    <property type="entry name" value="MoaB/Mog_dom"/>
</dbReference>
<sequence length="163" mass="17974">MYTVAIITSSDKGYAGEREDKSGATVKEIVEANGFTVVKQVILPDEREMLRDEMIKMCDELKVNLILSTGGTGFSKRDITPEATKDVIEREAPGIVEAIRYFSLQITKRAMLSRAVSGIRKDTLIVNLPGSPKACKEALDFVLDDVKHGIDILLGEARECARK</sequence>
<reference evidence="4" key="1">
    <citation type="submission" date="2020-08" db="EMBL/GenBank/DDBJ databases">
        <title>Genome public.</title>
        <authorList>
            <person name="Liu C."/>
            <person name="Sun Q."/>
        </authorList>
    </citation>
    <scope>NUCLEOTIDE SEQUENCE</scope>
    <source>
        <strain evidence="4">NSJ-42</strain>
    </source>
</reference>
<dbReference type="PANTHER" id="PTHR43764:SF1">
    <property type="entry name" value="MOLYBDOPTERIN MOLYBDOTRANSFERASE"/>
    <property type="match status" value="1"/>
</dbReference>
<dbReference type="SUPFAM" id="SSF53218">
    <property type="entry name" value="Molybdenum cofactor biosynthesis proteins"/>
    <property type="match status" value="1"/>
</dbReference>
<evidence type="ECO:0000313" key="5">
    <source>
        <dbReference type="Proteomes" id="UP000662088"/>
    </source>
</evidence>
<keyword evidence="5" id="KW-1185">Reference proteome</keyword>
<dbReference type="GO" id="GO:0006777">
    <property type="term" value="P:Mo-molybdopterin cofactor biosynthetic process"/>
    <property type="evidence" value="ECO:0007669"/>
    <property type="project" value="UniProtKB-KW"/>
</dbReference>
<proteinExistence type="predicted"/>
<evidence type="ECO:0000256" key="2">
    <source>
        <dbReference type="ARBA" id="ARBA00023150"/>
    </source>
</evidence>
<gene>
    <name evidence="4" type="ORF">H8R92_02415</name>
</gene>
<dbReference type="CDD" id="cd00886">
    <property type="entry name" value="MogA_MoaB"/>
    <property type="match status" value="1"/>
</dbReference>
<evidence type="ECO:0000313" key="4">
    <source>
        <dbReference type="EMBL" id="MBC5639300.1"/>
    </source>
</evidence>
<dbReference type="AlphaFoldDB" id="A0A8I0A566"/>
<accession>A0A8I0A566</accession>
<evidence type="ECO:0000259" key="3">
    <source>
        <dbReference type="SMART" id="SM00852"/>
    </source>
</evidence>
<dbReference type="InterPro" id="IPR051920">
    <property type="entry name" value="MPT_Adenylyltrnsfr/MoaC-Rel"/>
</dbReference>
<dbReference type="Pfam" id="PF00994">
    <property type="entry name" value="MoCF_biosynth"/>
    <property type="match status" value="1"/>
</dbReference>
<dbReference type="SMART" id="SM00852">
    <property type="entry name" value="MoCF_biosynth"/>
    <property type="match status" value="1"/>
</dbReference>
<name>A0A8I0A566_9CLOT</name>
<dbReference type="RefSeq" id="WP_186834626.1">
    <property type="nucleotide sequence ID" value="NZ_JACOOQ010000002.1"/>
</dbReference>
<dbReference type="NCBIfam" id="TIGR00177">
    <property type="entry name" value="molyb_syn"/>
    <property type="match status" value="1"/>
</dbReference>
<protein>
    <submittedName>
        <fullName evidence="4">MogA/MoaB family molybdenum cofactor biosynthesis protein</fullName>
    </submittedName>
</protein>
<feature type="domain" description="MoaB/Mog" evidence="3">
    <location>
        <begin position="5"/>
        <end position="149"/>
    </location>
</feature>
<keyword evidence="2" id="KW-0501">Molybdenum cofactor biosynthesis</keyword>
<comment type="caution">
    <text evidence="4">The sequence shown here is derived from an EMBL/GenBank/DDBJ whole genome shotgun (WGS) entry which is preliminary data.</text>
</comment>